<evidence type="ECO:0000313" key="4">
    <source>
        <dbReference type="Proteomes" id="UP000327085"/>
    </source>
</evidence>
<dbReference type="SUPFAM" id="SSF54403">
    <property type="entry name" value="Cystatin/monellin"/>
    <property type="match status" value="1"/>
</dbReference>
<evidence type="ECO:0000259" key="2">
    <source>
        <dbReference type="Pfam" id="PF02201"/>
    </source>
</evidence>
<name>A0A5E4FJ85_PRUDU</name>
<dbReference type="Gramene" id="VVA25708">
    <property type="protein sequence ID" value="VVA25708"/>
    <property type="gene ID" value="Prudul26B016750"/>
</dbReference>
<dbReference type="InParanoid" id="A0A5E4FJ85"/>
<dbReference type="InterPro" id="IPR046350">
    <property type="entry name" value="Cystatin_sf"/>
</dbReference>
<proteinExistence type="predicted"/>
<dbReference type="Pfam" id="PF02201">
    <property type="entry name" value="SWIB"/>
    <property type="match status" value="1"/>
</dbReference>
<organism evidence="3 4">
    <name type="scientific">Prunus dulcis</name>
    <name type="common">Almond</name>
    <name type="synonym">Amygdalus dulcis</name>
    <dbReference type="NCBI Taxonomy" id="3755"/>
    <lineage>
        <taxon>Eukaryota</taxon>
        <taxon>Viridiplantae</taxon>
        <taxon>Streptophyta</taxon>
        <taxon>Embryophyta</taxon>
        <taxon>Tracheophyta</taxon>
        <taxon>Spermatophyta</taxon>
        <taxon>Magnoliopsida</taxon>
        <taxon>eudicotyledons</taxon>
        <taxon>Gunneridae</taxon>
        <taxon>Pentapetalae</taxon>
        <taxon>rosids</taxon>
        <taxon>fabids</taxon>
        <taxon>Rosales</taxon>
        <taxon>Rosaceae</taxon>
        <taxon>Amygdaloideae</taxon>
        <taxon>Amygdaleae</taxon>
        <taxon>Prunus</taxon>
    </lineage>
</organism>
<reference evidence="4" key="1">
    <citation type="journal article" date="2020" name="Plant J.">
        <title>Transposons played a major role in the diversification between the closely related almond and peach genomes: results from the almond genome sequence.</title>
        <authorList>
            <person name="Alioto T."/>
            <person name="Alexiou K.G."/>
            <person name="Bardil A."/>
            <person name="Barteri F."/>
            <person name="Castanera R."/>
            <person name="Cruz F."/>
            <person name="Dhingra A."/>
            <person name="Duval H."/>
            <person name="Fernandez I Marti A."/>
            <person name="Frias L."/>
            <person name="Galan B."/>
            <person name="Garcia J.L."/>
            <person name="Howad W."/>
            <person name="Gomez-Garrido J."/>
            <person name="Gut M."/>
            <person name="Julca I."/>
            <person name="Morata J."/>
            <person name="Puigdomenech P."/>
            <person name="Ribeca P."/>
            <person name="Rubio Cabetas M.J."/>
            <person name="Vlasova A."/>
            <person name="Wirthensohn M."/>
            <person name="Garcia-Mas J."/>
            <person name="Gabaldon T."/>
            <person name="Casacuberta J.M."/>
            <person name="Arus P."/>
        </authorList>
    </citation>
    <scope>NUCLEOTIDE SEQUENCE [LARGE SCALE GENOMIC DNA]</scope>
    <source>
        <strain evidence="4">cv. Texas</strain>
    </source>
</reference>
<sequence length="191" mass="21102">MVQDNRSQRKSHQSNVGEGIQFLEVVDVHRQMVFGIKYYLKVFAVKMAGASAARASRSVMAAAAAAAMPESKVIAAKVKTKTCCSELCKFLGIPERTRSPTALLISRFISLYNHQSPGIKDRNWEENLKTLLHGKNRVGLSEITRLLSPEFTYSRIKSTAAPTAAPTAIADQKQHDLNKSKKTKGKTLKNK</sequence>
<evidence type="ECO:0000313" key="3">
    <source>
        <dbReference type="EMBL" id="VVA25708.1"/>
    </source>
</evidence>
<protein>
    <submittedName>
        <fullName evidence="3">PREDICTED: upstream activation factor</fullName>
    </submittedName>
</protein>
<dbReference type="Proteomes" id="UP000327085">
    <property type="component" value="Chromosome 1"/>
</dbReference>
<feature type="region of interest" description="Disordered" evidence="1">
    <location>
        <begin position="164"/>
        <end position="191"/>
    </location>
</feature>
<dbReference type="OMA" id="CAPWSAI"/>
<feature type="compositionally biased region" description="Basic residues" evidence="1">
    <location>
        <begin position="180"/>
        <end position="191"/>
    </location>
</feature>
<dbReference type="EMBL" id="CABIKO010000098">
    <property type="protein sequence ID" value="VVA25708.1"/>
    <property type="molecule type" value="Genomic_DNA"/>
</dbReference>
<dbReference type="InterPro" id="IPR003121">
    <property type="entry name" value="SWIB_MDM2_domain"/>
</dbReference>
<evidence type="ECO:0000256" key="1">
    <source>
        <dbReference type="SAM" id="MobiDB-lite"/>
    </source>
</evidence>
<gene>
    <name evidence="3" type="ORF">ALMOND_2B016750</name>
</gene>
<dbReference type="AlphaFoldDB" id="A0A5E4FJ85"/>
<accession>A0A5E4FJ85</accession>
<feature type="domain" description="DM2" evidence="2">
    <location>
        <begin position="82"/>
        <end position="149"/>
    </location>
</feature>